<dbReference type="PANTHER" id="PTHR33747:SF1">
    <property type="entry name" value="ADENYLATE CYCLASE-ASSOCIATED CAP C-TERMINAL DOMAIN-CONTAINING PROTEIN"/>
    <property type="match status" value="1"/>
</dbReference>
<dbReference type="Proteomes" id="UP000732105">
    <property type="component" value="Unassembled WGS sequence"/>
</dbReference>
<name>A0ABX1X196_9BACT</name>
<evidence type="ECO:0000313" key="2">
    <source>
        <dbReference type="EMBL" id="NOU61906.1"/>
    </source>
</evidence>
<dbReference type="RefSeq" id="WP_171597159.1">
    <property type="nucleotide sequence ID" value="NZ_RZNH01000045.1"/>
</dbReference>
<dbReference type="InterPro" id="IPR032710">
    <property type="entry name" value="NTF2-like_dom_sf"/>
</dbReference>
<feature type="domain" description="YchJ-like middle NTF2-like" evidence="1">
    <location>
        <begin position="30"/>
        <end position="128"/>
    </location>
</feature>
<comment type="caution">
    <text evidence="2">The sequence shown here is derived from an EMBL/GenBank/DDBJ whole genome shotgun (WGS) entry which is preliminary data.</text>
</comment>
<dbReference type="InterPro" id="IPR004027">
    <property type="entry name" value="SEC_C_motif"/>
</dbReference>
<dbReference type="NCBIfam" id="NF002486">
    <property type="entry name" value="PRK01752.1"/>
    <property type="match status" value="1"/>
</dbReference>
<evidence type="ECO:0000313" key="3">
    <source>
        <dbReference type="Proteomes" id="UP000732105"/>
    </source>
</evidence>
<accession>A0ABX1X196</accession>
<sequence length="162" mass="18872">MSLSCYCGKPFSYEECCGAIHLGERNALRAEDLMRSRYSAFVCADIDYIIQTYAERTRPVQEAEEILNWAKSVEWQRLEILGSRDGKKEDNQGFVEFKAYYKEDGIEQCLHENSYFEKENGKWVYVSGEYPKEEINEKLPNRNDPCHCGSGKKFKKCCFGKK</sequence>
<dbReference type="InterPro" id="IPR048469">
    <property type="entry name" value="YchJ-like_M"/>
</dbReference>
<protein>
    <submittedName>
        <fullName evidence="2">YchJ family protein</fullName>
    </submittedName>
</protein>
<gene>
    <name evidence="2" type="ORF">ELS83_19080</name>
</gene>
<keyword evidence="3" id="KW-1185">Reference proteome</keyword>
<dbReference type="Pfam" id="PF17775">
    <property type="entry name" value="YchJ_M-like"/>
    <property type="match status" value="1"/>
</dbReference>
<dbReference type="SUPFAM" id="SSF54427">
    <property type="entry name" value="NTF2-like"/>
    <property type="match status" value="1"/>
</dbReference>
<dbReference type="SUPFAM" id="SSF103642">
    <property type="entry name" value="Sec-C motif"/>
    <property type="match status" value="1"/>
</dbReference>
<proteinExistence type="predicted"/>
<evidence type="ECO:0000259" key="1">
    <source>
        <dbReference type="Pfam" id="PF17775"/>
    </source>
</evidence>
<reference evidence="2 3" key="1">
    <citation type="submission" date="2018-12" db="EMBL/GenBank/DDBJ databases">
        <title>Marinifilum JC070 sp. nov., a marine bacterium isolated from Yongle Blue Hole in the South China Sea.</title>
        <authorList>
            <person name="Fu T."/>
        </authorList>
    </citation>
    <scope>NUCLEOTIDE SEQUENCE [LARGE SCALE GENOMIC DNA]</scope>
    <source>
        <strain evidence="2 3">JC070</strain>
    </source>
</reference>
<dbReference type="EMBL" id="RZNH01000045">
    <property type="protein sequence ID" value="NOU61906.1"/>
    <property type="molecule type" value="Genomic_DNA"/>
</dbReference>
<dbReference type="Gene3D" id="3.10.450.50">
    <property type="match status" value="1"/>
</dbReference>
<dbReference type="Pfam" id="PF02810">
    <property type="entry name" value="SEC-C"/>
    <property type="match status" value="1"/>
</dbReference>
<dbReference type="PANTHER" id="PTHR33747">
    <property type="entry name" value="UPF0225 PROTEIN SCO1677"/>
    <property type="match status" value="1"/>
</dbReference>
<organism evidence="2 3">
    <name type="scientific">Marinifilum caeruleilacunae</name>
    <dbReference type="NCBI Taxonomy" id="2499076"/>
    <lineage>
        <taxon>Bacteria</taxon>
        <taxon>Pseudomonadati</taxon>
        <taxon>Bacteroidota</taxon>
        <taxon>Bacteroidia</taxon>
        <taxon>Marinilabiliales</taxon>
        <taxon>Marinifilaceae</taxon>
    </lineage>
</organism>